<reference evidence="1" key="1">
    <citation type="journal article" date="2018" name="Int. J. Syst. Evol. Microbiol.">
        <title>Neptunicella marina gen. nov., sp. nov., isolated from surface seawater.</title>
        <authorList>
            <person name="Liu X."/>
            <person name="Lai Q."/>
            <person name="Du Y."/>
            <person name="Zhang X."/>
            <person name="Liu Z."/>
            <person name="Sun F."/>
            <person name="Shao Z."/>
        </authorList>
    </citation>
    <scope>NUCLEOTIDE SEQUENCE</scope>
    <source>
        <strain evidence="1">S27-2</strain>
    </source>
</reference>
<evidence type="ECO:0000313" key="2">
    <source>
        <dbReference type="Proteomes" id="UP000601768"/>
    </source>
</evidence>
<dbReference type="Proteomes" id="UP000601768">
    <property type="component" value="Unassembled WGS sequence"/>
</dbReference>
<protein>
    <submittedName>
        <fullName evidence="1">Uncharacterized protein</fullName>
    </submittedName>
</protein>
<dbReference type="EMBL" id="JACNEP010000007">
    <property type="protein sequence ID" value="MBC3766358.1"/>
    <property type="molecule type" value="Genomic_DNA"/>
</dbReference>
<accession>A0A8J6M2J2</accession>
<comment type="caution">
    <text evidence="1">The sequence shown here is derived from an EMBL/GenBank/DDBJ whole genome shotgun (WGS) entry which is preliminary data.</text>
</comment>
<gene>
    <name evidence="1" type="ORF">H8B19_10740</name>
</gene>
<sequence length="53" mass="5824">MIANRFKSKPKAVFGVSVAERKAQKASLGALKNADSDKYYEIPAIERMAGRIP</sequence>
<reference evidence="1" key="2">
    <citation type="submission" date="2020-08" db="EMBL/GenBank/DDBJ databases">
        <authorList>
            <person name="Lai Q."/>
        </authorList>
    </citation>
    <scope>NUCLEOTIDE SEQUENCE</scope>
    <source>
        <strain evidence="1">S27-2</strain>
    </source>
</reference>
<organism evidence="1 2">
    <name type="scientific">Neptunicella marina</name>
    <dbReference type="NCBI Taxonomy" id="2125989"/>
    <lineage>
        <taxon>Bacteria</taxon>
        <taxon>Pseudomonadati</taxon>
        <taxon>Pseudomonadota</taxon>
        <taxon>Gammaproteobacteria</taxon>
        <taxon>Alteromonadales</taxon>
        <taxon>Alteromonadaceae</taxon>
        <taxon>Neptunicella</taxon>
    </lineage>
</organism>
<keyword evidence="2" id="KW-1185">Reference proteome</keyword>
<dbReference type="AlphaFoldDB" id="A0A8J6M2J2"/>
<evidence type="ECO:0000313" key="1">
    <source>
        <dbReference type="EMBL" id="MBC3766358.1"/>
    </source>
</evidence>
<dbReference type="RefSeq" id="WP_186506882.1">
    <property type="nucleotide sequence ID" value="NZ_JACNEP010000007.1"/>
</dbReference>
<proteinExistence type="predicted"/>
<name>A0A8J6M2J2_9ALTE</name>